<dbReference type="AlphaFoldDB" id="A0A5Q2TLA4"/>
<dbReference type="Pfam" id="PF00578">
    <property type="entry name" value="AhpC-TSA"/>
    <property type="match status" value="1"/>
</dbReference>
<dbReference type="GO" id="GO:0016491">
    <property type="term" value="F:oxidoreductase activity"/>
    <property type="evidence" value="ECO:0007669"/>
    <property type="project" value="InterPro"/>
</dbReference>
<comment type="subcellular location">
    <subcellularLocation>
        <location evidence="1">Cell envelope</location>
    </subcellularLocation>
</comment>
<dbReference type="EMBL" id="CP045915">
    <property type="protein sequence ID" value="QGH34650.1"/>
    <property type="molecule type" value="Genomic_DNA"/>
</dbReference>
<evidence type="ECO:0000313" key="9">
    <source>
        <dbReference type="Proteomes" id="UP000339690"/>
    </source>
</evidence>
<evidence type="ECO:0000256" key="6">
    <source>
        <dbReference type="SAM" id="Phobius"/>
    </source>
</evidence>
<proteinExistence type="predicted"/>
<evidence type="ECO:0000256" key="3">
    <source>
        <dbReference type="ARBA" id="ARBA00022968"/>
    </source>
</evidence>
<evidence type="ECO:0000256" key="4">
    <source>
        <dbReference type="ARBA" id="ARBA00023157"/>
    </source>
</evidence>
<dbReference type="SUPFAM" id="SSF52833">
    <property type="entry name" value="Thioredoxin-like"/>
    <property type="match status" value="1"/>
</dbReference>
<dbReference type="InterPro" id="IPR000866">
    <property type="entry name" value="AhpC/TSA"/>
</dbReference>
<keyword evidence="6" id="KW-0812">Transmembrane</keyword>
<keyword evidence="2" id="KW-0201">Cytochrome c-type biogenesis</keyword>
<dbReference type="PANTHER" id="PTHR42852:SF6">
    <property type="entry name" value="THIOL:DISULFIDE INTERCHANGE PROTEIN DSBE"/>
    <property type="match status" value="1"/>
</dbReference>
<keyword evidence="5" id="KW-0676">Redox-active center</keyword>
<keyword evidence="6" id="KW-0472">Membrane</keyword>
<dbReference type="KEGG" id="grc:GI584_11680"/>
<organism evidence="8 9">
    <name type="scientific">Gracilibacillus salitolerans</name>
    <dbReference type="NCBI Taxonomy" id="2663022"/>
    <lineage>
        <taxon>Bacteria</taxon>
        <taxon>Bacillati</taxon>
        <taxon>Bacillota</taxon>
        <taxon>Bacilli</taxon>
        <taxon>Bacillales</taxon>
        <taxon>Bacillaceae</taxon>
        <taxon>Gracilibacillus</taxon>
    </lineage>
</organism>
<gene>
    <name evidence="8" type="ORF">GI584_11680</name>
</gene>
<evidence type="ECO:0000256" key="2">
    <source>
        <dbReference type="ARBA" id="ARBA00022748"/>
    </source>
</evidence>
<keyword evidence="3" id="KW-0735">Signal-anchor</keyword>
<protein>
    <submittedName>
        <fullName evidence="8">Redoxin domain-containing protein</fullName>
    </submittedName>
</protein>
<name>A0A5Q2TLA4_9BACI</name>
<sequence>MIVMWKSVLSVSVVLILVVILIVTNFTNIGEKQSEPNIIDVTEDTSVEGVGITAPNVQQLQAGDQAPNFRLPDFSGDKVETFDVDQDYILLNFWATWCRPCLEEMPDLQTFENENKDTIKVVAVNTTNRETSIDKVKTFVEEGDFQFTVLLDEDDTVYEHYSIIGMPTSFIIRTSDQKIMKRINGAMTLDQMQDYLKELQS</sequence>
<reference evidence="8 9" key="1">
    <citation type="submission" date="2019-11" db="EMBL/GenBank/DDBJ databases">
        <title>Gracilibacillus salitolerans sp. nov., a moderate halophile isolated from a saline soil in northwest China.</title>
        <authorList>
            <person name="Gan L."/>
        </authorList>
    </citation>
    <scope>NUCLEOTIDE SEQUENCE [LARGE SCALE GENOMIC DNA]</scope>
    <source>
        <strain evidence="8 9">SCU50</strain>
    </source>
</reference>
<dbReference type="GO" id="GO:0017004">
    <property type="term" value="P:cytochrome complex assembly"/>
    <property type="evidence" value="ECO:0007669"/>
    <property type="project" value="UniProtKB-KW"/>
</dbReference>
<evidence type="ECO:0000256" key="1">
    <source>
        <dbReference type="ARBA" id="ARBA00004196"/>
    </source>
</evidence>
<feature type="domain" description="Thioredoxin" evidence="7">
    <location>
        <begin position="60"/>
        <end position="201"/>
    </location>
</feature>
<evidence type="ECO:0000259" key="7">
    <source>
        <dbReference type="PROSITE" id="PS51352"/>
    </source>
</evidence>
<feature type="transmembrane region" description="Helical" evidence="6">
    <location>
        <begin position="7"/>
        <end position="26"/>
    </location>
</feature>
<dbReference type="Gene3D" id="3.40.30.10">
    <property type="entry name" value="Glutaredoxin"/>
    <property type="match status" value="1"/>
</dbReference>
<keyword evidence="6" id="KW-1133">Transmembrane helix</keyword>
<accession>A0A5Q2TLA4</accession>
<evidence type="ECO:0000256" key="5">
    <source>
        <dbReference type="ARBA" id="ARBA00023284"/>
    </source>
</evidence>
<evidence type="ECO:0000313" key="8">
    <source>
        <dbReference type="EMBL" id="QGH34650.1"/>
    </source>
</evidence>
<dbReference type="CDD" id="cd02966">
    <property type="entry name" value="TlpA_like_family"/>
    <property type="match status" value="1"/>
</dbReference>
<dbReference type="Proteomes" id="UP000339690">
    <property type="component" value="Chromosome"/>
</dbReference>
<dbReference type="PROSITE" id="PS51352">
    <property type="entry name" value="THIOREDOXIN_2"/>
    <property type="match status" value="1"/>
</dbReference>
<dbReference type="GO" id="GO:0016209">
    <property type="term" value="F:antioxidant activity"/>
    <property type="evidence" value="ECO:0007669"/>
    <property type="project" value="InterPro"/>
</dbReference>
<dbReference type="PANTHER" id="PTHR42852">
    <property type="entry name" value="THIOL:DISULFIDE INTERCHANGE PROTEIN DSBE"/>
    <property type="match status" value="1"/>
</dbReference>
<dbReference type="InterPro" id="IPR036249">
    <property type="entry name" value="Thioredoxin-like_sf"/>
</dbReference>
<keyword evidence="4" id="KW-1015">Disulfide bond</keyword>
<keyword evidence="9" id="KW-1185">Reference proteome</keyword>
<dbReference type="InterPro" id="IPR013766">
    <property type="entry name" value="Thioredoxin_domain"/>
</dbReference>
<dbReference type="InterPro" id="IPR050553">
    <property type="entry name" value="Thioredoxin_ResA/DsbE_sf"/>
</dbReference>
<dbReference type="GO" id="GO:0030313">
    <property type="term" value="C:cell envelope"/>
    <property type="evidence" value="ECO:0007669"/>
    <property type="project" value="UniProtKB-SubCell"/>
</dbReference>